<keyword evidence="2" id="KW-1185">Reference proteome</keyword>
<name>Q1AUR6_RUBXD</name>
<accession>Q1AUR6</accession>
<proteinExistence type="predicted"/>
<dbReference type="RefSeq" id="WP_011564878.1">
    <property type="nucleotide sequence ID" value="NC_008148.1"/>
</dbReference>
<evidence type="ECO:0000313" key="2">
    <source>
        <dbReference type="Proteomes" id="UP000006637"/>
    </source>
</evidence>
<protein>
    <submittedName>
        <fullName evidence="1">Uncharacterized protein</fullName>
    </submittedName>
</protein>
<dbReference type="KEGG" id="rxy:Rxyl_1915"/>
<gene>
    <name evidence="1" type="ordered locus">Rxyl_1915</name>
</gene>
<dbReference type="EMBL" id="CP000386">
    <property type="protein sequence ID" value="ABG04862.1"/>
    <property type="molecule type" value="Genomic_DNA"/>
</dbReference>
<dbReference type="STRING" id="266117.Rxyl_1915"/>
<dbReference type="HOGENOM" id="CLU_2425091_0_0_11"/>
<organism evidence="1 2">
    <name type="scientific">Rubrobacter xylanophilus (strain DSM 9941 / JCM 11954 / NBRC 16129 / PRD-1)</name>
    <dbReference type="NCBI Taxonomy" id="266117"/>
    <lineage>
        <taxon>Bacteria</taxon>
        <taxon>Bacillati</taxon>
        <taxon>Actinomycetota</taxon>
        <taxon>Rubrobacteria</taxon>
        <taxon>Rubrobacterales</taxon>
        <taxon>Rubrobacteraceae</taxon>
        <taxon>Rubrobacter</taxon>
    </lineage>
</organism>
<evidence type="ECO:0000313" key="1">
    <source>
        <dbReference type="EMBL" id="ABG04862.1"/>
    </source>
</evidence>
<reference evidence="1 2" key="1">
    <citation type="submission" date="2006-06" db="EMBL/GenBank/DDBJ databases">
        <title>Complete sequence of Rubrobacter xylanophilus DSM 9941.</title>
        <authorList>
            <consortium name="US DOE Joint Genome Institute"/>
            <person name="Copeland A."/>
            <person name="Lucas S."/>
            <person name="Lapidus A."/>
            <person name="Barry K."/>
            <person name="Detter J.C."/>
            <person name="Glavina del Rio T."/>
            <person name="Hammon N."/>
            <person name="Israni S."/>
            <person name="Dalin E."/>
            <person name="Tice H."/>
            <person name="Pitluck S."/>
            <person name="Munk A.C."/>
            <person name="Brettin T."/>
            <person name="Bruce D."/>
            <person name="Han C."/>
            <person name="Tapia R."/>
            <person name="Gilna P."/>
            <person name="Schmutz J."/>
            <person name="Larimer F."/>
            <person name="Land M."/>
            <person name="Hauser L."/>
            <person name="Kyrpides N."/>
            <person name="Lykidis A."/>
            <person name="da Costa M.S."/>
            <person name="Rainey F.A."/>
            <person name="Empadinhas N."/>
            <person name="Jolivet E."/>
            <person name="Battista J.R."/>
            <person name="Richardson P."/>
        </authorList>
    </citation>
    <scope>NUCLEOTIDE SEQUENCE [LARGE SCALE GENOMIC DNA]</scope>
    <source>
        <strain evidence="2">DSM 9941 / NBRC 16129 / PRD-1</strain>
    </source>
</reference>
<sequence length="91" mass="10189">MNSYAELARRRREAQALYLELHALGLEVRAEPDAGRPAGYRVVVGGLKSLNPDHADRLMRLVRYDEAGLIEVLWGGWDPDLPAIRQEGHGL</sequence>
<dbReference type="Proteomes" id="UP000006637">
    <property type="component" value="Chromosome"/>
</dbReference>
<dbReference type="AlphaFoldDB" id="Q1AUR6"/>